<dbReference type="InterPro" id="IPR036028">
    <property type="entry name" value="SH3-like_dom_sf"/>
</dbReference>
<evidence type="ECO:0000256" key="11">
    <source>
        <dbReference type="ARBA" id="ARBA00023137"/>
    </source>
</evidence>
<keyword evidence="7" id="KW-0547">Nucleotide-binding</keyword>
<dbReference type="GO" id="GO:0005524">
    <property type="term" value="F:ATP binding"/>
    <property type="evidence" value="ECO:0007669"/>
    <property type="project" value="UniProtKB-KW"/>
</dbReference>
<keyword evidence="3 12" id="KW-0728">SH3 domain</keyword>
<protein>
    <recommendedName>
        <fullName evidence="2">non-specific protein-tyrosine kinase</fullName>
        <ecNumber evidence="2">2.7.10.2</ecNumber>
    </recommendedName>
</protein>
<evidence type="ECO:0000313" key="15">
    <source>
        <dbReference type="Ensembl" id="ENSCHIP00010011315.1"/>
    </source>
</evidence>
<dbReference type="Ensembl" id="ENSCHIT00010015994.1">
    <property type="protein sequence ID" value="ENSCHIP00010011315.1"/>
    <property type="gene ID" value="ENSCHIG00010008395.1"/>
</dbReference>
<dbReference type="Pfam" id="PF00018">
    <property type="entry name" value="SH3_1"/>
    <property type="match status" value="1"/>
</dbReference>
<keyword evidence="9" id="KW-0067">ATP-binding</keyword>
<comment type="subcellular location">
    <subcellularLocation>
        <location evidence="1">Cytoplasm</location>
    </subcellularLocation>
</comment>
<evidence type="ECO:0000256" key="8">
    <source>
        <dbReference type="ARBA" id="ARBA00022777"/>
    </source>
</evidence>
<evidence type="ECO:0000256" key="4">
    <source>
        <dbReference type="ARBA" id="ARBA00022490"/>
    </source>
</evidence>
<keyword evidence="5" id="KW-0597">Phosphoprotein</keyword>
<evidence type="ECO:0000259" key="14">
    <source>
        <dbReference type="PROSITE" id="PS50002"/>
    </source>
</evidence>
<dbReference type="SMART" id="SM00326">
    <property type="entry name" value="SH3"/>
    <property type="match status" value="1"/>
</dbReference>
<evidence type="ECO:0000256" key="2">
    <source>
        <dbReference type="ARBA" id="ARBA00011903"/>
    </source>
</evidence>
<evidence type="ECO:0000256" key="1">
    <source>
        <dbReference type="ARBA" id="ARBA00004496"/>
    </source>
</evidence>
<dbReference type="EC" id="2.7.10.2" evidence="2"/>
<dbReference type="PRINTS" id="PR00452">
    <property type="entry name" value="SH3DOMAIN"/>
</dbReference>
<name>A0A8C2NWK9_CAPHI</name>
<reference evidence="15" key="2">
    <citation type="submission" date="2025-08" db="UniProtKB">
        <authorList>
            <consortium name="Ensembl"/>
        </authorList>
    </citation>
    <scope>IDENTIFICATION</scope>
</reference>
<evidence type="ECO:0000256" key="6">
    <source>
        <dbReference type="ARBA" id="ARBA00022679"/>
    </source>
</evidence>
<evidence type="ECO:0000256" key="5">
    <source>
        <dbReference type="ARBA" id="ARBA00022553"/>
    </source>
</evidence>
<dbReference type="InterPro" id="IPR001452">
    <property type="entry name" value="SH3_domain"/>
</dbReference>
<evidence type="ECO:0000256" key="9">
    <source>
        <dbReference type="ARBA" id="ARBA00022840"/>
    </source>
</evidence>
<feature type="domain" description="SH3" evidence="14">
    <location>
        <begin position="8"/>
        <end position="72"/>
    </location>
</feature>
<dbReference type="AlphaFoldDB" id="A0A8C2NWK9"/>
<evidence type="ECO:0000256" key="13">
    <source>
        <dbReference type="SAM" id="MobiDB-lite"/>
    </source>
</evidence>
<dbReference type="SUPFAM" id="SSF50044">
    <property type="entry name" value="SH3-domain"/>
    <property type="match status" value="1"/>
</dbReference>
<dbReference type="GO" id="GO:0004715">
    <property type="term" value="F:non-membrane spanning protein tyrosine kinase activity"/>
    <property type="evidence" value="ECO:0007669"/>
    <property type="project" value="UniProtKB-EC"/>
</dbReference>
<feature type="region of interest" description="Disordered" evidence="13">
    <location>
        <begin position="103"/>
        <end position="125"/>
    </location>
</feature>
<evidence type="ECO:0000256" key="10">
    <source>
        <dbReference type="ARBA" id="ARBA00022999"/>
    </source>
</evidence>
<evidence type="ECO:0000256" key="7">
    <source>
        <dbReference type="ARBA" id="ARBA00022741"/>
    </source>
</evidence>
<dbReference type="FunFam" id="2.30.30.40:FF:000229">
    <property type="entry name" value="Tyrosine-protein kinase"/>
    <property type="match status" value="1"/>
</dbReference>
<sequence length="139" mass="15133">MGSEGQAPLGPQYVGLWDFEARTAEELSFRAGDLFHVARKEEEWWWAVRLDGAGRALAEGYVPHNYLAEKETVELEPAGPADRAPLQDLVAGRPAAPQRGCVLPWPVRARGPPQGPEPVPRPVADLALQEARARAPAPL</sequence>
<organism evidence="15">
    <name type="scientific">Capra hircus</name>
    <name type="common">Goat</name>
    <dbReference type="NCBI Taxonomy" id="9925"/>
    <lineage>
        <taxon>Eukaryota</taxon>
        <taxon>Metazoa</taxon>
        <taxon>Chordata</taxon>
        <taxon>Craniata</taxon>
        <taxon>Vertebrata</taxon>
        <taxon>Euteleostomi</taxon>
        <taxon>Mammalia</taxon>
        <taxon>Eutheria</taxon>
        <taxon>Laurasiatheria</taxon>
        <taxon>Artiodactyla</taxon>
        <taxon>Ruminantia</taxon>
        <taxon>Pecora</taxon>
        <taxon>Bovidae</taxon>
        <taxon>Caprinae</taxon>
        <taxon>Capra</taxon>
    </lineage>
</organism>
<keyword evidence="4" id="KW-0963">Cytoplasm</keyword>
<proteinExistence type="predicted"/>
<dbReference type="GO" id="GO:0005737">
    <property type="term" value="C:cytoplasm"/>
    <property type="evidence" value="ECO:0007669"/>
    <property type="project" value="UniProtKB-SubCell"/>
</dbReference>
<keyword evidence="6" id="KW-0808">Transferase</keyword>
<accession>A0A8C2NWK9</accession>
<evidence type="ECO:0000256" key="3">
    <source>
        <dbReference type="ARBA" id="ARBA00022443"/>
    </source>
</evidence>
<keyword evidence="10" id="KW-0727">SH2 domain</keyword>
<keyword evidence="11" id="KW-0829">Tyrosine-protein kinase</keyword>
<dbReference type="Gene3D" id="2.30.30.40">
    <property type="entry name" value="SH3 Domains"/>
    <property type="match status" value="1"/>
</dbReference>
<keyword evidence="8" id="KW-0418">Kinase</keyword>
<dbReference type="PROSITE" id="PS50002">
    <property type="entry name" value="SH3"/>
    <property type="match status" value="1"/>
</dbReference>
<evidence type="ECO:0000256" key="12">
    <source>
        <dbReference type="PROSITE-ProRule" id="PRU00192"/>
    </source>
</evidence>
<reference evidence="15" key="1">
    <citation type="submission" date="2019-03" db="EMBL/GenBank/DDBJ databases">
        <title>Genome sequencing and reference-guided assembly of Black Bengal Goat (Capra hircus).</title>
        <authorList>
            <person name="Siddiki A.Z."/>
            <person name="Baten A."/>
            <person name="Billah M."/>
            <person name="Alam M.A.U."/>
            <person name="Shawrob K.S.M."/>
            <person name="Saha S."/>
            <person name="Chowdhury M."/>
            <person name="Rahman A.H."/>
            <person name="Stear M."/>
            <person name="Miah G."/>
            <person name="Das G.B."/>
            <person name="Hossain M.M."/>
            <person name="Kumkum M."/>
            <person name="Islam M.S."/>
            <person name="Mollah A.M."/>
            <person name="Ahsan A."/>
            <person name="Tusar F."/>
            <person name="Khan M.K.I."/>
        </authorList>
    </citation>
    <scope>NUCLEOTIDE SEQUENCE [LARGE SCALE GENOMIC DNA]</scope>
</reference>